<protein>
    <submittedName>
        <fullName evidence="2">Uncharacterized protein</fullName>
    </submittedName>
</protein>
<feature type="region of interest" description="Disordered" evidence="1">
    <location>
        <begin position="271"/>
        <end position="309"/>
    </location>
</feature>
<feature type="compositionally biased region" description="Polar residues" evidence="1">
    <location>
        <begin position="289"/>
        <end position="302"/>
    </location>
</feature>
<evidence type="ECO:0000256" key="1">
    <source>
        <dbReference type="SAM" id="MobiDB-lite"/>
    </source>
</evidence>
<dbReference type="EMBL" id="MCFH01000065">
    <property type="protein sequence ID" value="ORX42408.1"/>
    <property type="molecule type" value="Genomic_DNA"/>
</dbReference>
<evidence type="ECO:0000313" key="2">
    <source>
        <dbReference type="EMBL" id="ORX42408.1"/>
    </source>
</evidence>
<name>A0A1Y1UYN2_9FUNG</name>
<dbReference type="Pfam" id="PF14777">
    <property type="entry name" value="BBIP10"/>
    <property type="match status" value="1"/>
</dbReference>
<organism evidence="2 3">
    <name type="scientific">Piromyces finnis</name>
    <dbReference type="NCBI Taxonomy" id="1754191"/>
    <lineage>
        <taxon>Eukaryota</taxon>
        <taxon>Fungi</taxon>
        <taxon>Fungi incertae sedis</taxon>
        <taxon>Chytridiomycota</taxon>
        <taxon>Chytridiomycota incertae sedis</taxon>
        <taxon>Neocallimastigomycetes</taxon>
        <taxon>Neocallimastigales</taxon>
        <taxon>Neocallimastigaceae</taxon>
        <taxon>Piromyces</taxon>
    </lineage>
</organism>
<keyword evidence="3" id="KW-1185">Reference proteome</keyword>
<feature type="region of interest" description="Disordered" evidence="1">
    <location>
        <begin position="1"/>
        <end position="25"/>
    </location>
</feature>
<dbReference type="Proteomes" id="UP000193719">
    <property type="component" value="Unassembled WGS sequence"/>
</dbReference>
<reference evidence="2 3" key="2">
    <citation type="submission" date="2016-08" db="EMBL/GenBank/DDBJ databases">
        <title>Pervasive Adenine N6-methylation of Active Genes in Fungi.</title>
        <authorList>
            <consortium name="DOE Joint Genome Institute"/>
            <person name="Mondo S.J."/>
            <person name="Dannebaum R.O."/>
            <person name="Kuo R.C."/>
            <person name="Labutti K."/>
            <person name="Haridas S."/>
            <person name="Kuo A."/>
            <person name="Salamov A."/>
            <person name="Ahrendt S.R."/>
            <person name="Lipzen A."/>
            <person name="Sullivan W."/>
            <person name="Andreopoulos W.B."/>
            <person name="Clum A."/>
            <person name="Lindquist E."/>
            <person name="Daum C."/>
            <person name="Ramamoorthy G.K."/>
            <person name="Gryganskyi A."/>
            <person name="Culley D."/>
            <person name="Magnuson J.K."/>
            <person name="James T.Y."/>
            <person name="O'Malley M.A."/>
            <person name="Stajich J.E."/>
            <person name="Spatafora J.W."/>
            <person name="Visel A."/>
            <person name="Grigoriev I.V."/>
        </authorList>
    </citation>
    <scope>NUCLEOTIDE SEQUENCE [LARGE SCALE GENOMIC DNA]</scope>
    <source>
        <strain evidence="3">finn</strain>
    </source>
</reference>
<dbReference type="InterPro" id="IPR028233">
    <property type="entry name" value="BBIP10"/>
</dbReference>
<dbReference type="GO" id="GO:0034464">
    <property type="term" value="C:BBSome"/>
    <property type="evidence" value="ECO:0007669"/>
    <property type="project" value="InterPro"/>
</dbReference>
<dbReference type="OrthoDB" id="2154978at2759"/>
<comment type="caution">
    <text evidence="2">The sequence shown here is derived from an EMBL/GenBank/DDBJ whole genome shotgun (WGS) entry which is preliminary data.</text>
</comment>
<proteinExistence type="predicted"/>
<accession>A0A1Y1UYN2</accession>
<reference evidence="2 3" key="1">
    <citation type="submission" date="2016-08" db="EMBL/GenBank/DDBJ databases">
        <title>Genomes of anaerobic fungi encode conserved fungal cellulosomes for biomass hydrolysis.</title>
        <authorList>
            <consortium name="DOE Joint Genome Institute"/>
            <person name="Haitjema C.H."/>
            <person name="Gilmore S.P."/>
            <person name="Henske J.K."/>
            <person name="Solomon K.V."/>
            <person name="De Groot R."/>
            <person name="Kuo A."/>
            <person name="Mondo S.J."/>
            <person name="Salamov A.A."/>
            <person name="Labutti K."/>
            <person name="Zhao Z."/>
            <person name="Chiniquy J."/>
            <person name="Barry K."/>
            <person name="Brewer H.M."/>
            <person name="Purvine S.O."/>
            <person name="Wright A.T."/>
            <person name="Boxma B."/>
            <person name="Van Alen T."/>
            <person name="Hackstein J.H."/>
            <person name="Baker S.E."/>
            <person name="Grigoriev I.V."/>
            <person name="O'Malley M.A."/>
        </authorList>
    </citation>
    <scope>NUCLEOTIDE SEQUENCE [LARGE SCALE GENOMIC DNA]</scope>
    <source>
        <strain evidence="3">finn</strain>
    </source>
</reference>
<dbReference type="GO" id="GO:0060271">
    <property type="term" value="P:cilium assembly"/>
    <property type="evidence" value="ECO:0007669"/>
    <property type="project" value="InterPro"/>
</dbReference>
<evidence type="ECO:0000313" key="3">
    <source>
        <dbReference type="Proteomes" id="UP000193719"/>
    </source>
</evidence>
<sequence>MSRNNANSEKYIEANTDGTQSNSKDKIASYRTLSFTPKHKQNYTSLSNTNRKENELVAKDTINKNLESINLKKDIDSSPRSLKINQGEYDKSNNISAQPSMTISLPDSKTLNNQNEIFMPPQIILSFQDDGLDNDENLDETNNKILYTSNEGYRIGEEKIINNFEDLNKIINFGDEKEPETDEFLIIRAKNHSDIIKNDEELEEMKKISIKYADSEDALNKFDFGIKKETISKNEESKTEKDIVNQNQKSDYKLNNKKKSIIDEKTKSVISVTEVEEDDDSPKPEKKASLQTPSLMQMSNNNKRGRRYSTMPFVPVKNNKITGDHIDTNNEIIPTEFLNNKSNIHSDVASQYNSKFSTSLKEFIPQRGLLYSEFQQFNSSWILCKPKLLPLKSIEIQKIEKMEKAVYKARQNTGIRLTRTASYHTVQQQNIRTNEIHTSPEIISGKKPDIAV</sequence>
<gene>
    <name evidence="2" type="ORF">BCR36DRAFT_416152</name>
</gene>
<dbReference type="AlphaFoldDB" id="A0A1Y1UYN2"/>